<dbReference type="Proteomes" id="UP000245771">
    <property type="component" value="Unassembled WGS sequence"/>
</dbReference>
<dbReference type="PROSITE" id="PS51585">
    <property type="entry name" value="SAM_MT_TPMT"/>
    <property type="match status" value="1"/>
</dbReference>
<keyword evidence="1" id="KW-0597">Phosphoprotein</keyword>
<dbReference type="Pfam" id="PF05724">
    <property type="entry name" value="TPMT"/>
    <property type="match status" value="1"/>
</dbReference>
<dbReference type="GeneID" id="37022133"/>
<keyword evidence="2 6" id="KW-0489">Methyltransferase</keyword>
<dbReference type="SUPFAM" id="SSF53335">
    <property type="entry name" value="S-adenosyl-L-methionine-dependent methyltransferases"/>
    <property type="match status" value="1"/>
</dbReference>
<sequence>MASQDNDDRKAQFQESVKEMRGLLGQHGNQPGWDLAWKQGLTPWETMLGVQVQPGLRWACEQDNSLSKLIPKDKGKVLIPGCGRGQDVVYFATQRGLDAIGIDISTTAVQRAREHIQQTQEQAQESEKEAIQKHAQIVVADYLDPEAESGPHKNALLQGADLVYDYTFFCALPHSLHTQWAQSHAAALKQGGLLFCVVYPLWPADSQEPAPGPNVGPPFIVSKEKYTELLQPQFTLEFEGVPPNLAEHAKGRQEIMIWRKK</sequence>
<dbReference type="GO" id="GO:0008757">
    <property type="term" value="F:S-adenosylmethionine-dependent methyltransferase activity"/>
    <property type="evidence" value="ECO:0007669"/>
    <property type="project" value="InterPro"/>
</dbReference>
<organism evidence="6 7">
    <name type="scientific">Meira miltonrushii</name>
    <dbReference type="NCBI Taxonomy" id="1280837"/>
    <lineage>
        <taxon>Eukaryota</taxon>
        <taxon>Fungi</taxon>
        <taxon>Dikarya</taxon>
        <taxon>Basidiomycota</taxon>
        <taxon>Ustilaginomycotina</taxon>
        <taxon>Exobasidiomycetes</taxon>
        <taxon>Exobasidiales</taxon>
        <taxon>Brachybasidiaceae</taxon>
        <taxon>Meira</taxon>
    </lineage>
</organism>
<dbReference type="EMBL" id="KZ819603">
    <property type="protein sequence ID" value="PWN35047.1"/>
    <property type="molecule type" value="Genomic_DNA"/>
</dbReference>
<evidence type="ECO:0000256" key="1">
    <source>
        <dbReference type="ARBA" id="ARBA00022553"/>
    </source>
</evidence>
<evidence type="ECO:0000256" key="2">
    <source>
        <dbReference type="ARBA" id="ARBA00022603"/>
    </source>
</evidence>
<keyword evidence="4" id="KW-0949">S-adenosyl-L-methionine</keyword>
<keyword evidence="5" id="KW-0175">Coiled coil</keyword>
<accession>A0A316VBK8</accession>
<dbReference type="CDD" id="cd02440">
    <property type="entry name" value="AdoMet_MTases"/>
    <property type="match status" value="1"/>
</dbReference>
<dbReference type="GO" id="GO:0032259">
    <property type="term" value="P:methylation"/>
    <property type="evidence" value="ECO:0007669"/>
    <property type="project" value="UniProtKB-KW"/>
</dbReference>
<dbReference type="STRING" id="1280837.A0A316VBK8"/>
<dbReference type="Gene3D" id="3.40.50.150">
    <property type="entry name" value="Vaccinia Virus protein VP39"/>
    <property type="match status" value="1"/>
</dbReference>
<evidence type="ECO:0000313" key="6">
    <source>
        <dbReference type="EMBL" id="PWN35047.1"/>
    </source>
</evidence>
<dbReference type="RefSeq" id="XP_025355349.1">
    <property type="nucleotide sequence ID" value="XM_025500352.1"/>
</dbReference>
<evidence type="ECO:0000313" key="7">
    <source>
        <dbReference type="Proteomes" id="UP000245771"/>
    </source>
</evidence>
<evidence type="ECO:0000256" key="4">
    <source>
        <dbReference type="ARBA" id="ARBA00022691"/>
    </source>
</evidence>
<reference evidence="6 7" key="1">
    <citation type="journal article" date="2018" name="Mol. Biol. Evol.">
        <title>Broad Genomic Sampling Reveals a Smut Pathogenic Ancestry of the Fungal Clade Ustilaginomycotina.</title>
        <authorList>
            <person name="Kijpornyongpan T."/>
            <person name="Mondo S.J."/>
            <person name="Barry K."/>
            <person name="Sandor L."/>
            <person name="Lee J."/>
            <person name="Lipzen A."/>
            <person name="Pangilinan J."/>
            <person name="LaButti K."/>
            <person name="Hainaut M."/>
            <person name="Henrissat B."/>
            <person name="Grigoriev I.V."/>
            <person name="Spatafora J.W."/>
            <person name="Aime M.C."/>
        </authorList>
    </citation>
    <scope>NUCLEOTIDE SEQUENCE [LARGE SCALE GENOMIC DNA]</scope>
    <source>
        <strain evidence="6 7">MCA 3882</strain>
    </source>
</reference>
<evidence type="ECO:0000256" key="5">
    <source>
        <dbReference type="SAM" id="Coils"/>
    </source>
</evidence>
<proteinExistence type="predicted"/>
<feature type="coiled-coil region" evidence="5">
    <location>
        <begin position="109"/>
        <end position="136"/>
    </location>
</feature>
<dbReference type="AlphaFoldDB" id="A0A316VBK8"/>
<name>A0A316VBK8_9BASI</name>
<gene>
    <name evidence="6" type="ORF">FA14DRAFT_171741</name>
</gene>
<evidence type="ECO:0000256" key="3">
    <source>
        <dbReference type="ARBA" id="ARBA00022679"/>
    </source>
</evidence>
<dbReference type="InParanoid" id="A0A316VBK8"/>
<dbReference type="OrthoDB" id="276151at2759"/>
<dbReference type="PANTHER" id="PTHR32183">
    <property type="match status" value="1"/>
</dbReference>
<dbReference type="PANTHER" id="PTHR32183:SF6">
    <property type="entry name" value="CYSTEINE SULFINATE DESULFINASE_CYSTEINE DESULFURASE AND RELATED ENZYMES"/>
    <property type="match status" value="1"/>
</dbReference>
<dbReference type="InterPro" id="IPR008854">
    <property type="entry name" value="TPMT"/>
</dbReference>
<keyword evidence="7" id="KW-1185">Reference proteome</keyword>
<protein>
    <submittedName>
        <fullName evidence="6">S-adenosyl-L-methionine-dependent methyltransferase</fullName>
    </submittedName>
</protein>
<dbReference type="InterPro" id="IPR029063">
    <property type="entry name" value="SAM-dependent_MTases_sf"/>
</dbReference>
<keyword evidence="3 6" id="KW-0808">Transferase</keyword>